<comment type="caution">
    <text evidence="1">The sequence shown here is derived from an EMBL/GenBank/DDBJ whole genome shotgun (WGS) entry which is preliminary data.</text>
</comment>
<evidence type="ECO:0000313" key="2">
    <source>
        <dbReference type="Proteomes" id="UP000288805"/>
    </source>
</evidence>
<gene>
    <name evidence="1" type="ORF">CK203_096098</name>
</gene>
<protein>
    <submittedName>
        <fullName evidence="1">Uncharacterized protein</fullName>
    </submittedName>
</protein>
<accession>A0A438CN47</accession>
<dbReference type="EMBL" id="QGNW01002167">
    <property type="protein sequence ID" value="RVW24642.1"/>
    <property type="molecule type" value="Genomic_DNA"/>
</dbReference>
<reference evidence="1 2" key="1">
    <citation type="journal article" date="2018" name="PLoS Genet.">
        <title>Population sequencing reveals clonal diversity and ancestral inbreeding in the grapevine cultivar Chardonnay.</title>
        <authorList>
            <person name="Roach M.J."/>
            <person name="Johnson D.L."/>
            <person name="Bohlmann J."/>
            <person name="van Vuuren H.J."/>
            <person name="Jones S.J."/>
            <person name="Pretorius I.S."/>
            <person name="Schmidt S.A."/>
            <person name="Borneman A.R."/>
        </authorList>
    </citation>
    <scope>NUCLEOTIDE SEQUENCE [LARGE SCALE GENOMIC DNA]</scope>
    <source>
        <strain evidence="2">cv. Chardonnay</strain>
        <tissue evidence="1">Leaf</tissue>
    </source>
</reference>
<proteinExistence type="predicted"/>
<organism evidence="1 2">
    <name type="scientific">Vitis vinifera</name>
    <name type="common">Grape</name>
    <dbReference type="NCBI Taxonomy" id="29760"/>
    <lineage>
        <taxon>Eukaryota</taxon>
        <taxon>Viridiplantae</taxon>
        <taxon>Streptophyta</taxon>
        <taxon>Embryophyta</taxon>
        <taxon>Tracheophyta</taxon>
        <taxon>Spermatophyta</taxon>
        <taxon>Magnoliopsida</taxon>
        <taxon>eudicotyledons</taxon>
        <taxon>Gunneridae</taxon>
        <taxon>Pentapetalae</taxon>
        <taxon>rosids</taxon>
        <taxon>Vitales</taxon>
        <taxon>Vitaceae</taxon>
        <taxon>Viteae</taxon>
        <taxon>Vitis</taxon>
    </lineage>
</organism>
<dbReference type="Proteomes" id="UP000288805">
    <property type="component" value="Unassembled WGS sequence"/>
</dbReference>
<name>A0A438CN47_VITVI</name>
<dbReference type="AlphaFoldDB" id="A0A438CN47"/>
<sequence>MFPCGFPHNPRFFLIGTTPALPSLSSHSGCIEEATRLSTRCSFSRFLKLCNKLPDEKLEVPQVTIAHMFISMVQLHYVMKFKIPSVHVPMTVPHLSTWSDELIKQRLTTEIRGVWHF</sequence>
<evidence type="ECO:0000313" key="1">
    <source>
        <dbReference type="EMBL" id="RVW24642.1"/>
    </source>
</evidence>